<organism evidence="3 4">
    <name type="scientific">Amycolatopsis cynarae</name>
    <dbReference type="NCBI Taxonomy" id="2995223"/>
    <lineage>
        <taxon>Bacteria</taxon>
        <taxon>Bacillati</taxon>
        <taxon>Actinomycetota</taxon>
        <taxon>Actinomycetes</taxon>
        <taxon>Pseudonocardiales</taxon>
        <taxon>Pseudonocardiaceae</taxon>
        <taxon>Amycolatopsis</taxon>
    </lineage>
</organism>
<feature type="domain" description="Protein-glutamine gamma-glutamyltransferase-like C-terminal" evidence="2">
    <location>
        <begin position="134"/>
        <end position="200"/>
    </location>
</feature>
<gene>
    <name evidence="3" type="ORF">ORV05_28365</name>
</gene>
<evidence type="ECO:0000256" key="1">
    <source>
        <dbReference type="SAM" id="Phobius"/>
    </source>
</evidence>
<keyword evidence="1" id="KW-0812">Transmembrane</keyword>
<dbReference type="Proteomes" id="UP001163203">
    <property type="component" value="Chromosome"/>
</dbReference>
<reference evidence="3" key="1">
    <citation type="submission" date="2022-11" db="EMBL/GenBank/DDBJ databases">
        <authorList>
            <person name="Mo P."/>
        </authorList>
    </citation>
    <scope>NUCLEOTIDE SEQUENCE</scope>
    <source>
        <strain evidence="3">HUAS 11-8</strain>
    </source>
</reference>
<evidence type="ECO:0000259" key="2">
    <source>
        <dbReference type="Pfam" id="PF13559"/>
    </source>
</evidence>
<keyword evidence="4" id="KW-1185">Reference proteome</keyword>
<evidence type="ECO:0000313" key="3">
    <source>
        <dbReference type="EMBL" id="WAL64821.1"/>
    </source>
</evidence>
<keyword evidence="1" id="KW-1133">Transmembrane helix</keyword>
<dbReference type="InterPro" id="IPR025403">
    <property type="entry name" value="TgpA-like_C"/>
</dbReference>
<proteinExistence type="predicted"/>
<accession>A0ABY7AY04</accession>
<name>A0ABY7AY04_9PSEU</name>
<evidence type="ECO:0000313" key="4">
    <source>
        <dbReference type="Proteomes" id="UP001163203"/>
    </source>
</evidence>
<sequence length="215" mass="23461">MSLSTIIGLLREVPVTIDRDDARRAAEAELAKPGYGSDRPGLFQQVLSWLGDRLTDLFHTASTVVPGGPLGLLVVLAVLVLVAVVVRLRLGRVARQVRVPGLVFEDQTTTARQYREAAERAFAAGDFAAAVRERFRALVRDLEERGVVDSSAGRTADEVARDAGSRLPDRADELTASAVLFDAVHYGGRYAAAEDYRRLALLDERVRQERPVVPA</sequence>
<keyword evidence="1" id="KW-0472">Membrane</keyword>
<protein>
    <submittedName>
        <fullName evidence="3">DUF4129 domain-containing protein</fullName>
    </submittedName>
</protein>
<feature type="transmembrane region" description="Helical" evidence="1">
    <location>
        <begin position="70"/>
        <end position="88"/>
    </location>
</feature>
<dbReference type="EMBL" id="CP113836">
    <property type="protein sequence ID" value="WAL64821.1"/>
    <property type="molecule type" value="Genomic_DNA"/>
</dbReference>
<dbReference type="RefSeq" id="WP_268755046.1">
    <property type="nucleotide sequence ID" value="NZ_CP113836.1"/>
</dbReference>
<dbReference type="Pfam" id="PF13559">
    <property type="entry name" value="DUF4129"/>
    <property type="match status" value="1"/>
</dbReference>